<dbReference type="Pfam" id="PF22908">
    <property type="entry name" value="PHD_NSD"/>
    <property type="match status" value="1"/>
</dbReference>
<dbReference type="PROSITE" id="PS50016">
    <property type="entry name" value="ZF_PHD_2"/>
    <property type="match status" value="1"/>
</dbReference>
<dbReference type="SMART" id="SM00249">
    <property type="entry name" value="PHD"/>
    <property type="match status" value="1"/>
</dbReference>
<keyword evidence="9" id="KW-1185">Reference proteome</keyword>
<keyword evidence="5" id="KW-0175">Coiled coil</keyword>
<dbReference type="InterPro" id="IPR055198">
    <property type="entry name" value="NSD_PHD"/>
</dbReference>
<keyword evidence="1" id="KW-0479">Metal-binding</keyword>
<dbReference type="OrthoDB" id="6918346at2759"/>
<feature type="coiled-coil region" evidence="5">
    <location>
        <begin position="102"/>
        <end position="129"/>
    </location>
</feature>
<keyword evidence="2 4" id="KW-0863">Zinc-finger</keyword>
<dbReference type="SUPFAM" id="SSF57903">
    <property type="entry name" value="FYVE/PHD zinc finger"/>
    <property type="match status" value="1"/>
</dbReference>
<dbReference type="PROSITE" id="PS01359">
    <property type="entry name" value="ZF_PHD_1"/>
    <property type="match status" value="1"/>
</dbReference>
<name>A0A8J9VAR7_9NEOP</name>
<feature type="domain" description="PHD-type" evidence="7">
    <location>
        <begin position="1"/>
        <end position="54"/>
    </location>
</feature>
<dbReference type="Gene3D" id="3.30.40.10">
    <property type="entry name" value="Zinc/RING finger domain, C3HC4 (zinc finger)"/>
    <property type="match status" value="1"/>
</dbReference>
<evidence type="ECO:0000256" key="1">
    <source>
        <dbReference type="ARBA" id="ARBA00022723"/>
    </source>
</evidence>
<dbReference type="InterPro" id="IPR019787">
    <property type="entry name" value="Znf_PHD-finger"/>
</dbReference>
<evidence type="ECO:0000256" key="3">
    <source>
        <dbReference type="ARBA" id="ARBA00022833"/>
    </source>
</evidence>
<feature type="compositionally biased region" description="Polar residues" evidence="6">
    <location>
        <begin position="174"/>
        <end position="185"/>
    </location>
</feature>
<reference evidence="8" key="1">
    <citation type="submission" date="2021-12" db="EMBL/GenBank/DDBJ databases">
        <authorList>
            <person name="Martin H S."/>
        </authorList>
    </citation>
    <scope>NUCLEOTIDE SEQUENCE</scope>
</reference>
<feature type="region of interest" description="Disordered" evidence="6">
    <location>
        <begin position="166"/>
        <end position="185"/>
    </location>
</feature>
<evidence type="ECO:0000259" key="7">
    <source>
        <dbReference type="PROSITE" id="PS50016"/>
    </source>
</evidence>
<evidence type="ECO:0000256" key="2">
    <source>
        <dbReference type="ARBA" id="ARBA00022771"/>
    </source>
</evidence>
<evidence type="ECO:0000313" key="9">
    <source>
        <dbReference type="Proteomes" id="UP000838878"/>
    </source>
</evidence>
<dbReference type="InterPro" id="IPR019786">
    <property type="entry name" value="Zinc_finger_PHD-type_CS"/>
</dbReference>
<evidence type="ECO:0000256" key="5">
    <source>
        <dbReference type="SAM" id="Coils"/>
    </source>
</evidence>
<keyword evidence="3" id="KW-0862">Zinc</keyword>
<dbReference type="AlphaFoldDB" id="A0A8J9VAR7"/>
<evidence type="ECO:0000256" key="4">
    <source>
        <dbReference type="PROSITE-ProRule" id="PRU00146"/>
    </source>
</evidence>
<dbReference type="InterPro" id="IPR011011">
    <property type="entry name" value="Znf_FYVE_PHD"/>
</dbReference>
<accession>A0A8J9VAR7</accession>
<dbReference type="InterPro" id="IPR013083">
    <property type="entry name" value="Znf_RING/FYVE/PHD"/>
</dbReference>
<dbReference type="CDD" id="cd15489">
    <property type="entry name" value="PHD_SF"/>
    <property type="match status" value="1"/>
</dbReference>
<protein>
    <recommendedName>
        <fullName evidence="7">PHD-type domain-containing protein</fullName>
    </recommendedName>
</protein>
<dbReference type="EMBL" id="OV170230">
    <property type="protein sequence ID" value="CAH0715915.1"/>
    <property type="molecule type" value="Genomic_DNA"/>
</dbReference>
<evidence type="ECO:0000313" key="8">
    <source>
        <dbReference type="EMBL" id="CAH0715915.1"/>
    </source>
</evidence>
<dbReference type="Proteomes" id="UP000838878">
    <property type="component" value="Chromosome 10"/>
</dbReference>
<organism evidence="8 9">
    <name type="scientific">Brenthis ino</name>
    <name type="common">lesser marbled fritillary</name>
    <dbReference type="NCBI Taxonomy" id="405034"/>
    <lineage>
        <taxon>Eukaryota</taxon>
        <taxon>Metazoa</taxon>
        <taxon>Ecdysozoa</taxon>
        <taxon>Arthropoda</taxon>
        <taxon>Hexapoda</taxon>
        <taxon>Insecta</taxon>
        <taxon>Pterygota</taxon>
        <taxon>Neoptera</taxon>
        <taxon>Endopterygota</taxon>
        <taxon>Lepidoptera</taxon>
        <taxon>Glossata</taxon>
        <taxon>Ditrysia</taxon>
        <taxon>Papilionoidea</taxon>
        <taxon>Nymphalidae</taxon>
        <taxon>Heliconiinae</taxon>
        <taxon>Argynnini</taxon>
        <taxon>Brenthis</taxon>
    </lineage>
</organism>
<evidence type="ECO:0000256" key="6">
    <source>
        <dbReference type="SAM" id="MobiDB-lite"/>
    </source>
</evidence>
<dbReference type="InterPro" id="IPR001965">
    <property type="entry name" value="Znf_PHD"/>
</dbReference>
<proteinExistence type="predicted"/>
<dbReference type="GO" id="GO:0008270">
    <property type="term" value="F:zinc ion binding"/>
    <property type="evidence" value="ECO:0007669"/>
    <property type="project" value="UniProtKB-KW"/>
</dbReference>
<gene>
    <name evidence="8" type="ORF">BINO364_LOCUS2778</name>
</gene>
<feature type="non-terminal residue" evidence="8">
    <location>
        <position position="369"/>
    </location>
</feature>
<sequence length="369" mass="41231">MDCAACCKLIVSEEAFLQCMVRTCQKTYHELCTGILDPASVNTEAWICPECACMSKRGGDNSLTPVGASRQRSSAADSNNITYRKKAIILASNEDKQEIKNTEVLRLEIKQLREEIIGLKNQLNQAMSLLTTFHGKCDNYFSHFETLIDSCIQSKMRDMVNSKDELATSKKGETVTTHNEAPQPAKITSPTVNVALNPRVSRSYPQPARQCPSRLSVATPSMVNNKPNPSAPQITSQQEVSSEKWVEVRRKKPRKLNLICGNASPSVTSLKAVEPRKYLHLWNMESGAEDISKHLQQLCSTDTCTVEELVPKGNYKSFKIGVPIACYEKCLSEDAWPINARIKTWINFRKSSGNSDGSRQSFRNPSQHR</sequence>